<evidence type="ECO:0000256" key="1">
    <source>
        <dbReference type="SAM" id="Phobius"/>
    </source>
</evidence>
<proteinExistence type="predicted"/>
<organism evidence="2">
    <name type="scientific">Rhipicephalus zambeziensis</name>
    <dbReference type="NCBI Taxonomy" id="60191"/>
    <lineage>
        <taxon>Eukaryota</taxon>
        <taxon>Metazoa</taxon>
        <taxon>Ecdysozoa</taxon>
        <taxon>Arthropoda</taxon>
        <taxon>Chelicerata</taxon>
        <taxon>Arachnida</taxon>
        <taxon>Acari</taxon>
        <taxon>Parasitiformes</taxon>
        <taxon>Ixodida</taxon>
        <taxon>Ixodoidea</taxon>
        <taxon>Ixodidae</taxon>
        <taxon>Rhipicephalinae</taxon>
        <taxon>Rhipicephalus</taxon>
        <taxon>Rhipicephalus</taxon>
    </lineage>
</organism>
<protein>
    <submittedName>
        <fullName evidence="2">Pancreatic trypsin inhibitor</fullName>
    </submittedName>
</protein>
<dbReference type="EMBL" id="GFPF01000611">
    <property type="protein sequence ID" value="MAA11757.1"/>
    <property type="molecule type" value="Transcribed_RNA"/>
</dbReference>
<dbReference type="SUPFAM" id="SSF57362">
    <property type="entry name" value="BPTI-like"/>
    <property type="match status" value="1"/>
</dbReference>
<dbReference type="InterPro" id="IPR036880">
    <property type="entry name" value="Kunitz_BPTI_sf"/>
</dbReference>
<keyword evidence="1" id="KW-0812">Transmembrane</keyword>
<accession>A0A224Y2G6</accession>
<evidence type="ECO:0000313" key="2">
    <source>
        <dbReference type="EMBL" id="MAA11757.1"/>
    </source>
</evidence>
<dbReference type="AlphaFoldDB" id="A0A224Y2G6"/>
<sequence length="122" mass="14084">MRTSTFVAVLAIIFTMEMVFMTIQASYIESSIKRPAAYNFTIDCYRNETCRYPNVCWECPKPESGGYIRTYIFYFNVSTQSCETTVGSIDEERGTCNSFETETECEFYCGLNHEDDDSNESH</sequence>
<name>A0A224Y2G6_9ACAR</name>
<feature type="transmembrane region" description="Helical" evidence="1">
    <location>
        <begin position="6"/>
        <end position="28"/>
    </location>
</feature>
<dbReference type="GO" id="GO:0004867">
    <property type="term" value="F:serine-type endopeptidase inhibitor activity"/>
    <property type="evidence" value="ECO:0007669"/>
    <property type="project" value="InterPro"/>
</dbReference>
<keyword evidence="1" id="KW-0472">Membrane</keyword>
<reference evidence="2" key="1">
    <citation type="journal article" date="2017" name="Parasit. Vectors">
        <title>Sialotranscriptomics of Rhipicephalus zambeziensis reveals intricate expression profiles of secretory proteins and suggests tight temporal transcriptional regulation during blood-feeding.</title>
        <authorList>
            <person name="de Castro M.H."/>
            <person name="de Klerk D."/>
            <person name="Pienaar R."/>
            <person name="Rees D.J.G."/>
            <person name="Mans B.J."/>
        </authorList>
    </citation>
    <scope>NUCLEOTIDE SEQUENCE</scope>
    <source>
        <tissue evidence="2">Salivary glands</tissue>
    </source>
</reference>
<keyword evidence="1" id="KW-1133">Transmembrane helix</keyword>
<dbReference type="Gene3D" id="4.10.410.10">
    <property type="entry name" value="Pancreatic trypsin inhibitor Kunitz domain"/>
    <property type="match status" value="1"/>
</dbReference>